<dbReference type="Pfam" id="PF15305">
    <property type="entry name" value="IFT43"/>
    <property type="match status" value="1"/>
</dbReference>
<dbReference type="WBParaSite" id="TCLT_0000127101-mRNA-1">
    <property type="protein sequence ID" value="TCLT_0000127101-mRNA-1"/>
    <property type="gene ID" value="TCLT_0000127101"/>
</dbReference>
<dbReference type="GO" id="GO:0030991">
    <property type="term" value="C:intraciliary transport particle A"/>
    <property type="evidence" value="ECO:0007669"/>
    <property type="project" value="InterPro"/>
</dbReference>
<dbReference type="EMBL" id="UYYF01000150">
    <property type="protein sequence ID" value="VDM96623.1"/>
    <property type="molecule type" value="Genomic_DNA"/>
</dbReference>
<dbReference type="OMA" id="SWTWDYL"/>
<evidence type="ECO:0000313" key="1">
    <source>
        <dbReference type="EMBL" id="VDM96623.1"/>
    </source>
</evidence>
<gene>
    <name evidence="1" type="ORF">TCLT_LOCUS1272</name>
</gene>
<evidence type="ECO:0000313" key="2">
    <source>
        <dbReference type="Proteomes" id="UP000276776"/>
    </source>
</evidence>
<reference evidence="3" key="1">
    <citation type="submission" date="2017-02" db="UniProtKB">
        <authorList>
            <consortium name="WormBaseParasite"/>
        </authorList>
    </citation>
    <scope>IDENTIFICATION</scope>
</reference>
<organism evidence="3">
    <name type="scientific">Thelazia callipaeda</name>
    <name type="common">Oriental eyeworm</name>
    <name type="synonym">Parasitic nematode</name>
    <dbReference type="NCBI Taxonomy" id="103827"/>
    <lineage>
        <taxon>Eukaryota</taxon>
        <taxon>Metazoa</taxon>
        <taxon>Ecdysozoa</taxon>
        <taxon>Nematoda</taxon>
        <taxon>Chromadorea</taxon>
        <taxon>Rhabditida</taxon>
        <taxon>Spirurina</taxon>
        <taxon>Spiruromorpha</taxon>
        <taxon>Thelazioidea</taxon>
        <taxon>Thelaziidae</taxon>
        <taxon>Thelazia</taxon>
    </lineage>
</organism>
<dbReference type="InterPro" id="IPR029302">
    <property type="entry name" value="IFT43"/>
</dbReference>
<reference evidence="1 2" key="2">
    <citation type="submission" date="2018-11" db="EMBL/GenBank/DDBJ databases">
        <authorList>
            <consortium name="Pathogen Informatics"/>
        </authorList>
    </citation>
    <scope>NUCLEOTIDE SEQUENCE [LARGE SCALE GENOMIC DNA]</scope>
</reference>
<dbReference type="Proteomes" id="UP000276776">
    <property type="component" value="Unassembled WGS sequence"/>
</dbReference>
<keyword evidence="2" id="KW-1185">Reference proteome</keyword>
<protein>
    <submittedName>
        <fullName evidence="3">Ulp1 protease family, C-terminal catalytic domain containing protein</fullName>
    </submittedName>
</protein>
<dbReference type="OrthoDB" id="206950at2759"/>
<proteinExistence type="predicted"/>
<dbReference type="AlphaFoldDB" id="A0A0N5CM98"/>
<accession>A0A0N5CM98</accession>
<evidence type="ECO:0000313" key="3">
    <source>
        <dbReference type="WBParaSite" id="TCLT_0000127101-mRNA-1"/>
    </source>
</evidence>
<name>A0A0N5CM98_THECL</name>
<sequence>MSENIGIDSKPRVGRVRRRFTDRLTTLTSDRVDNIDEYADLDVKDLEKCGARKYSVGCVFRDTLDSSIKNSLSIDSKQDFKGIIRRPLTGLFRKSGTHSKNESKVEIETSTSKTLTFDYVEEHNVATNAKMPFFENQTFDDIENSSGVNINHIPVLHQLNFMDHKIASLAKLDDIDLLLLSRFILVEEEVRDEDVPWTWDYLFTSLNAYVCDEWAQDGERDVGYKDKYSSEPKCELSLR</sequence>